<sequence>MAPHMPFLYLERLANMSESAFSSAINHQESGKSHKILIAIVISIILLLH</sequence>
<proteinExistence type="predicted"/>
<dbReference type="EMBL" id="JAVDTF010000004">
    <property type="protein sequence ID" value="MDR6785648.1"/>
    <property type="molecule type" value="Genomic_DNA"/>
</dbReference>
<keyword evidence="2" id="KW-1185">Reference proteome</keyword>
<gene>
    <name evidence="1" type="ORF">J2X78_004233</name>
</gene>
<accession>A0ACC6L2P2</accession>
<organism evidence="1 2">
    <name type="scientific">Pedobacter africanus</name>
    <dbReference type="NCBI Taxonomy" id="151894"/>
    <lineage>
        <taxon>Bacteria</taxon>
        <taxon>Pseudomonadati</taxon>
        <taxon>Bacteroidota</taxon>
        <taxon>Sphingobacteriia</taxon>
        <taxon>Sphingobacteriales</taxon>
        <taxon>Sphingobacteriaceae</taxon>
        <taxon>Pedobacter</taxon>
    </lineage>
</organism>
<name>A0ACC6L2P2_9SPHI</name>
<evidence type="ECO:0000313" key="1">
    <source>
        <dbReference type="EMBL" id="MDR6785648.1"/>
    </source>
</evidence>
<evidence type="ECO:0000313" key="2">
    <source>
        <dbReference type="Proteomes" id="UP001246858"/>
    </source>
</evidence>
<protein>
    <submittedName>
        <fullName evidence="1">Uncharacterized protein</fullName>
    </submittedName>
</protein>
<comment type="caution">
    <text evidence="1">The sequence shown here is derived from an EMBL/GenBank/DDBJ whole genome shotgun (WGS) entry which is preliminary data.</text>
</comment>
<reference evidence="1" key="1">
    <citation type="submission" date="2023-07" db="EMBL/GenBank/DDBJ databases">
        <title>Sorghum-associated microbial communities from plants grown in Nebraska, USA.</title>
        <authorList>
            <person name="Schachtman D."/>
        </authorList>
    </citation>
    <scope>NUCLEOTIDE SEQUENCE</scope>
    <source>
        <strain evidence="1">2697</strain>
    </source>
</reference>
<dbReference type="Proteomes" id="UP001246858">
    <property type="component" value="Unassembled WGS sequence"/>
</dbReference>